<protein>
    <recommendedName>
        <fullName evidence="4">EcsC family protein</fullName>
    </recommendedName>
</protein>
<dbReference type="EMBL" id="JADBEE010000001">
    <property type="protein sequence ID" value="MBE1514769.1"/>
    <property type="molecule type" value="Genomic_DNA"/>
</dbReference>
<organism evidence="2 3">
    <name type="scientific">Nesterenkonia halotolerans</name>
    <dbReference type="NCBI Taxonomy" id="225325"/>
    <lineage>
        <taxon>Bacteria</taxon>
        <taxon>Bacillati</taxon>
        <taxon>Actinomycetota</taxon>
        <taxon>Actinomycetes</taxon>
        <taxon>Micrococcales</taxon>
        <taxon>Micrococcaceae</taxon>
        <taxon>Nesterenkonia</taxon>
    </lineage>
</organism>
<proteinExistence type="predicted"/>
<dbReference type="RefSeq" id="WP_192591484.1">
    <property type="nucleotide sequence ID" value="NZ_JADBEE010000001.1"/>
</dbReference>
<dbReference type="Proteomes" id="UP000636579">
    <property type="component" value="Unassembled WGS sequence"/>
</dbReference>
<gene>
    <name evidence="2" type="ORF">H4W26_001524</name>
</gene>
<name>A0ABR9J7F1_9MICC</name>
<feature type="region of interest" description="Disordered" evidence="1">
    <location>
        <begin position="264"/>
        <end position="318"/>
    </location>
</feature>
<evidence type="ECO:0008006" key="4">
    <source>
        <dbReference type="Google" id="ProtNLM"/>
    </source>
</evidence>
<feature type="compositionally biased region" description="Basic and acidic residues" evidence="1">
    <location>
        <begin position="264"/>
        <end position="274"/>
    </location>
</feature>
<evidence type="ECO:0000256" key="1">
    <source>
        <dbReference type="SAM" id="MobiDB-lite"/>
    </source>
</evidence>
<comment type="caution">
    <text evidence="2">The sequence shown here is derived from an EMBL/GenBank/DDBJ whole genome shotgun (WGS) entry which is preliminary data.</text>
</comment>
<accession>A0ABR9J7F1</accession>
<reference evidence="2 3" key="1">
    <citation type="submission" date="2020-10" db="EMBL/GenBank/DDBJ databases">
        <title>Sequencing the genomes of 1000 actinobacteria strains.</title>
        <authorList>
            <person name="Klenk H.-P."/>
        </authorList>
    </citation>
    <scope>NUCLEOTIDE SEQUENCE [LARGE SCALE GENOMIC DNA]</scope>
    <source>
        <strain evidence="2 3">DSM 15474</strain>
    </source>
</reference>
<evidence type="ECO:0000313" key="2">
    <source>
        <dbReference type="EMBL" id="MBE1514769.1"/>
    </source>
</evidence>
<evidence type="ECO:0000313" key="3">
    <source>
        <dbReference type="Proteomes" id="UP000636579"/>
    </source>
</evidence>
<feature type="compositionally biased region" description="Polar residues" evidence="1">
    <location>
        <begin position="306"/>
        <end position="318"/>
    </location>
</feature>
<sequence>MAPTKRTLMRTAATGFFVQRTVSAVKDHAFDDRGSLTPRAESMLTRAVTVQRPIVLANLRRLRKAHPDFSNRQLAAQLEREFVRGLTGGGALIGATAAVPAVGTLTSLGLSAAATGTFLEGCALYAQSMAELSGISTEDPERAKLLVMGVMLGEQGRKLLSELSQQAGGKGSGPFASLVPMNSSSSSAGMTGVLVNQIKRQFVRRFFIRQGTSMVGRAIPFGIGAVVGGAANHSLARQIVKSAHMTFGDLPEHTPESLLHDLKRAKERERQRAERRQRRGRKREILAQRGATGRDSGSATPELAAENSSETPAKTTRR</sequence>
<keyword evidence="3" id="KW-1185">Reference proteome</keyword>